<dbReference type="RefSeq" id="WP_205871979.1">
    <property type="nucleotide sequence ID" value="NZ_CP070872.1"/>
</dbReference>
<accession>A0AA45QR79</accession>
<dbReference type="AlphaFoldDB" id="A0AA45QR79"/>
<evidence type="ECO:0000313" key="2">
    <source>
        <dbReference type="EMBL" id="QSE76694.1"/>
    </source>
</evidence>
<sequence>MFIKNDYLEREEIIILLKLSKKGKGETIKKPSNEKPPELKTVSAKQADRLIQGVVGGVVILNIALVILIASGYKPTQKVVHVSDNATKSTTNASVDWQAKVYLDSFVKRYFNFPEEEKAQERTVKALNTYYGQPLPVISQGQVCKPSKLKNATLMRLTNDEATYKVSYSAGKTTTKTVKKGKGTTKQNIVTYHDETTMFTVPYIKAGSSYYVSDQPYFTSLQDLQAKASQIPTKTFSDADDNKPSVKKALDKFTKSLFTAYTTDGDTLKLISDGLTLNTSEKFKSLDQSVYKAKGNTYEATVQVTMENALGTHVENYRFIIEKQKQSYFATEFKHTLPEGKTNE</sequence>
<dbReference type="CDD" id="cd16386">
    <property type="entry name" value="TcpC_N"/>
    <property type="match status" value="1"/>
</dbReference>
<keyword evidence="3" id="KW-1185">Reference proteome</keyword>
<evidence type="ECO:0000313" key="3">
    <source>
        <dbReference type="Proteomes" id="UP000663608"/>
    </source>
</evidence>
<dbReference type="InterPro" id="IPR024735">
    <property type="entry name" value="TcpC"/>
</dbReference>
<dbReference type="KEGG" id="lti:JW886_09625"/>
<organism evidence="2 3">
    <name type="scientific">Lactococcus taiwanensis</name>
    <dbReference type="NCBI Taxonomy" id="1151742"/>
    <lineage>
        <taxon>Bacteria</taxon>
        <taxon>Bacillati</taxon>
        <taxon>Bacillota</taxon>
        <taxon>Bacilli</taxon>
        <taxon>Lactobacillales</taxon>
        <taxon>Streptococcaceae</taxon>
        <taxon>Lactococcus</taxon>
    </lineage>
</organism>
<gene>
    <name evidence="2" type="ORF">JW886_09625</name>
</gene>
<feature type="transmembrane region" description="Helical" evidence="1">
    <location>
        <begin position="50"/>
        <end position="73"/>
    </location>
</feature>
<dbReference type="CDD" id="cd16428">
    <property type="entry name" value="TcpC_C"/>
    <property type="match status" value="1"/>
</dbReference>
<keyword evidence="1" id="KW-1133">Transmembrane helix</keyword>
<keyword evidence="1" id="KW-0472">Membrane</keyword>
<evidence type="ECO:0000256" key="1">
    <source>
        <dbReference type="SAM" id="Phobius"/>
    </source>
</evidence>
<reference evidence="2 3" key="1">
    <citation type="submission" date="2021-02" db="EMBL/GenBank/DDBJ databases">
        <title>Complete genome sequence of Lactococcus lactis strain K_LL004.</title>
        <authorList>
            <person name="Kim H.B."/>
        </authorList>
    </citation>
    <scope>NUCLEOTIDE SEQUENCE [LARGE SCALE GENOMIC DNA]</scope>
    <source>
        <strain evidence="2 3">K_LL004</strain>
    </source>
</reference>
<dbReference type="Pfam" id="PF12642">
    <property type="entry name" value="TpcC"/>
    <property type="match status" value="1"/>
</dbReference>
<dbReference type="Proteomes" id="UP000663608">
    <property type="component" value="Chromosome"/>
</dbReference>
<keyword evidence="1" id="KW-0812">Transmembrane</keyword>
<dbReference type="Gene3D" id="3.10.450.540">
    <property type="match status" value="1"/>
</dbReference>
<protein>
    <submittedName>
        <fullName evidence="2">Conjugal transfer protein</fullName>
    </submittedName>
</protein>
<name>A0AA45QR79_9LACT</name>
<proteinExistence type="predicted"/>
<dbReference type="InterPro" id="IPR035628">
    <property type="entry name" value="TcpC_C"/>
</dbReference>
<dbReference type="EMBL" id="CP070872">
    <property type="protein sequence ID" value="QSE76694.1"/>
    <property type="molecule type" value="Genomic_DNA"/>
</dbReference>